<dbReference type="PANTHER" id="PTHR12697">
    <property type="entry name" value="PBS LYASE HEAT-LIKE PROTEIN"/>
    <property type="match status" value="1"/>
</dbReference>
<accession>A0A1W6MX34</accession>
<keyword evidence="2" id="KW-1185">Reference proteome</keyword>
<evidence type="ECO:0000313" key="2">
    <source>
        <dbReference type="Proteomes" id="UP000193978"/>
    </source>
</evidence>
<dbReference type="InterPro" id="IPR016024">
    <property type="entry name" value="ARM-type_fold"/>
</dbReference>
<dbReference type="PANTHER" id="PTHR12697:SF5">
    <property type="entry name" value="DEOXYHYPUSINE HYDROXYLASE"/>
    <property type="match status" value="1"/>
</dbReference>
<protein>
    <recommendedName>
        <fullName evidence="3">HEAT repeat domain-containing protein</fullName>
    </recommendedName>
</protein>
<evidence type="ECO:0008006" key="3">
    <source>
        <dbReference type="Google" id="ProtNLM"/>
    </source>
</evidence>
<dbReference type="RefSeq" id="WP_085772266.1">
    <property type="nucleotide sequence ID" value="NZ_AP027149.1"/>
</dbReference>
<dbReference type="InterPro" id="IPR011989">
    <property type="entry name" value="ARM-like"/>
</dbReference>
<dbReference type="EMBL" id="CP019948">
    <property type="protein sequence ID" value="ARN82143.1"/>
    <property type="molecule type" value="Genomic_DNA"/>
</dbReference>
<dbReference type="Gene3D" id="1.25.10.10">
    <property type="entry name" value="Leucine-rich Repeat Variant"/>
    <property type="match status" value="2"/>
</dbReference>
<dbReference type="SUPFAM" id="SSF48371">
    <property type="entry name" value="ARM repeat"/>
    <property type="match status" value="1"/>
</dbReference>
<dbReference type="Proteomes" id="UP000193978">
    <property type="component" value="Chromosome"/>
</dbReference>
<reference evidence="1 2" key="1">
    <citation type="submission" date="2017-02" db="EMBL/GenBank/DDBJ databases">
        <authorList>
            <person name="Peterson S.W."/>
        </authorList>
    </citation>
    <scope>NUCLEOTIDE SEQUENCE [LARGE SCALE GENOMIC DNA]</scope>
    <source>
        <strain evidence="1 2">S285</strain>
    </source>
</reference>
<name>A0A1W6MX34_9HYPH</name>
<organism evidence="1 2">
    <name type="scientific">Methylocystis bryophila</name>
    <dbReference type="NCBI Taxonomy" id="655015"/>
    <lineage>
        <taxon>Bacteria</taxon>
        <taxon>Pseudomonadati</taxon>
        <taxon>Pseudomonadota</taxon>
        <taxon>Alphaproteobacteria</taxon>
        <taxon>Hyphomicrobiales</taxon>
        <taxon>Methylocystaceae</taxon>
        <taxon>Methylocystis</taxon>
    </lineage>
</organism>
<dbReference type="KEGG" id="mbry:B1812_14830"/>
<dbReference type="AlphaFoldDB" id="A0A1W6MX34"/>
<evidence type="ECO:0000313" key="1">
    <source>
        <dbReference type="EMBL" id="ARN82143.1"/>
    </source>
</evidence>
<sequence length="568" mass="62700">MRERHRAFAPTIEDIVTNPNTIDVSEAVLKDFVRANREELTERFKRASSRYSPAERVRIGYILLRAGEPSGAQYFIEALEEGDEAAKSHAVQALRFMPPRTLSRPDSIRALALLRQRLEDASQNIGERKLALYAILSLDLDEEREILLGLLTNPEPTLRSEAATTLARVKDPACLPVIREILAPAPADEDDRYFAVNALLDLADSAEPEVAAEARSLALREIDARLGCAGYRAANDVWRLFDVLERLPPAEQKLVLERVMGSRLEEWVRGFALERLAKLEEYAALPRLLSALDDAALRRSAVKTIGSLGARAASPAVMERLERLFATAEHPEETAVLFDAFVALGMVDDPAVTAQMAKLDPWRRFTLRSRAAGMTLDQLIARLVDAAILDSALVEGLSAEDHEEIAECWRSGDAEAALCELLLRCKGLHWFDAEDADVPPDYAALLAVLAEIGGQRVGFECAHLEPSEDKARDHRLTLLINGLPARLPLRNAGDWIDVAGLLDGLNAELARQGETCRFVTLHETGQTAQIILGDGAKLLALQQTLDFPLDADEVKRLSQEYGRHAPQS</sequence>
<dbReference type="GO" id="GO:0016491">
    <property type="term" value="F:oxidoreductase activity"/>
    <property type="evidence" value="ECO:0007669"/>
    <property type="project" value="TreeGrafter"/>
</dbReference>
<gene>
    <name evidence="1" type="ORF">B1812_14830</name>
</gene>
<dbReference type="SMART" id="SM00567">
    <property type="entry name" value="EZ_HEAT"/>
    <property type="match status" value="3"/>
</dbReference>
<proteinExistence type="predicted"/>
<dbReference type="InterPro" id="IPR004155">
    <property type="entry name" value="PBS_lyase_HEAT"/>
</dbReference>